<keyword evidence="2" id="KW-0812">Transmembrane</keyword>
<feature type="compositionally biased region" description="Low complexity" evidence="1">
    <location>
        <begin position="144"/>
        <end position="155"/>
    </location>
</feature>
<feature type="region of interest" description="Disordered" evidence="1">
    <location>
        <begin position="174"/>
        <end position="199"/>
    </location>
</feature>
<accession>A0ABW3VX06</accession>
<feature type="region of interest" description="Disordered" evidence="1">
    <location>
        <begin position="1"/>
        <end position="31"/>
    </location>
</feature>
<dbReference type="EMBL" id="JBHTLX010000005">
    <property type="protein sequence ID" value="MFD1246947.1"/>
    <property type="molecule type" value="Genomic_DNA"/>
</dbReference>
<keyword evidence="2" id="KW-1133">Transmembrane helix</keyword>
<feature type="region of interest" description="Disordered" evidence="1">
    <location>
        <begin position="140"/>
        <end position="159"/>
    </location>
</feature>
<reference evidence="4" key="1">
    <citation type="journal article" date="2019" name="Int. J. Syst. Evol. Microbiol.">
        <title>The Global Catalogue of Microorganisms (GCM) 10K type strain sequencing project: providing services to taxonomists for standard genome sequencing and annotation.</title>
        <authorList>
            <consortium name="The Broad Institute Genomics Platform"/>
            <consortium name="The Broad Institute Genome Sequencing Center for Infectious Disease"/>
            <person name="Wu L."/>
            <person name="Ma J."/>
        </authorList>
    </citation>
    <scope>NUCLEOTIDE SEQUENCE [LARGE SCALE GENOMIC DNA]</scope>
    <source>
        <strain evidence="4">CCUG 52478</strain>
    </source>
</reference>
<dbReference type="RefSeq" id="WP_367917580.1">
    <property type="nucleotide sequence ID" value="NZ_BAABAC010000005.1"/>
</dbReference>
<dbReference type="InterPro" id="IPR007060">
    <property type="entry name" value="FtsL/DivIC"/>
</dbReference>
<feature type="compositionally biased region" description="Basic and acidic residues" evidence="1">
    <location>
        <begin position="188"/>
        <end position="199"/>
    </location>
</feature>
<evidence type="ECO:0000256" key="2">
    <source>
        <dbReference type="SAM" id="Phobius"/>
    </source>
</evidence>
<dbReference type="Proteomes" id="UP001597229">
    <property type="component" value="Unassembled WGS sequence"/>
</dbReference>
<organism evidence="3 4">
    <name type="scientific">Nocardioides ginsengisoli</name>
    <dbReference type="NCBI Taxonomy" id="363868"/>
    <lineage>
        <taxon>Bacteria</taxon>
        <taxon>Bacillati</taxon>
        <taxon>Actinomycetota</taxon>
        <taxon>Actinomycetes</taxon>
        <taxon>Propionibacteriales</taxon>
        <taxon>Nocardioidaceae</taxon>
        <taxon>Nocardioides</taxon>
    </lineage>
</organism>
<evidence type="ECO:0000313" key="3">
    <source>
        <dbReference type="EMBL" id="MFD1246947.1"/>
    </source>
</evidence>
<evidence type="ECO:0000256" key="1">
    <source>
        <dbReference type="SAM" id="MobiDB-lite"/>
    </source>
</evidence>
<dbReference type="Pfam" id="PF04977">
    <property type="entry name" value="DivIC"/>
    <property type="match status" value="1"/>
</dbReference>
<evidence type="ECO:0000313" key="4">
    <source>
        <dbReference type="Proteomes" id="UP001597229"/>
    </source>
</evidence>
<gene>
    <name evidence="3" type="ORF">ACFQ3F_04025</name>
</gene>
<comment type="caution">
    <text evidence="3">The sequence shown here is derived from an EMBL/GenBank/DDBJ whole genome shotgun (WGS) entry which is preliminary data.</text>
</comment>
<name>A0ABW3VX06_9ACTN</name>
<proteinExistence type="predicted"/>
<protein>
    <submittedName>
        <fullName evidence="3">Septum formation initiator family protein</fullName>
    </submittedName>
</protein>
<sequence>MADERRTSRKPGRPAAGRSGPRYAERLKAERKKAAREREAALVRARKEHQQKARLTSRAAILVLVLAVLAVSYASSLRAYLQQRGNIDQLEKQIAAREATISDLKRQKERWSDPAYIAQQARERFGYVDKGETPFVVVDQNGNPLDPSSDLGDSSKVADPDKITWYEGTWESMKVAGHPPTTVPGPKNEIKAPKEDLKQ</sequence>
<feature type="transmembrane region" description="Helical" evidence="2">
    <location>
        <begin position="55"/>
        <end position="74"/>
    </location>
</feature>
<keyword evidence="4" id="KW-1185">Reference proteome</keyword>
<keyword evidence="2" id="KW-0472">Membrane</keyword>